<evidence type="ECO:0000256" key="9">
    <source>
        <dbReference type="ARBA" id="ARBA00022801"/>
    </source>
</evidence>
<evidence type="ECO:0000256" key="15">
    <source>
        <dbReference type="PIRSR" id="PIRSR606309-1"/>
    </source>
</evidence>
<dbReference type="GO" id="GO:0045004">
    <property type="term" value="P:DNA replication proofreading"/>
    <property type="evidence" value="ECO:0007669"/>
    <property type="project" value="TreeGrafter"/>
</dbReference>
<dbReference type="Proteomes" id="UP000257039">
    <property type="component" value="Unassembled WGS sequence"/>
</dbReference>
<keyword evidence="7 18" id="KW-0540">Nuclease</keyword>
<evidence type="ECO:0000256" key="16">
    <source>
        <dbReference type="PIRSR" id="PIRSR606309-2"/>
    </source>
</evidence>
<dbReference type="GO" id="GO:0003887">
    <property type="term" value="F:DNA-directed DNA polymerase activity"/>
    <property type="evidence" value="ECO:0007669"/>
    <property type="project" value="UniProtKB-KW"/>
</dbReference>
<dbReference type="FunFam" id="3.30.420.10:FF:000012">
    <property type="entry name" value="DNA polymerase III subunit epsilon"/>
    <property type="match status" value="1"/>
</dbReference>
<dbReference type="Gene3D" id="3.30.420.10">
    <property type="entry name" value="Ribonuclease H-like superfamily/Ribonuclease H"/>
    <property type="match status" value="1"/>
</dbReference>
<comment type="function">
    <text evidence="18">DNA polymerase III is a complex, multichain enzyme responsible for most of the replicative synthesis in bacteria. The epsilon subunit contain the editing function and is a proofreading 3'-5' exonuclease.</text>
</comment>
<evidence type="ECO:0000256" key="18">
    <source>
        <dbReference type="RuleBase" id="RU364087"/>
    </source>
</evidence>
<proteinExistence type="predicted"/>
<feature type="binding site" evidence="16">
    <location>
        <position position="57"/>
    </location>
    <ligand>
        <name>substrate</name>
    </ligand>
</feature>
<comment type="caution">
    <text evidence="20">The sequence shown here is derived from an EMBL/GenBank/DDBJ whole genome shotgun (WGS) entry which is preliminary data.</text>
</comment>
<dbReference type="NCBIfam" id="TIGR00573">
    <property type="entry name" value="dnaq"/>
    <property type="match status" value="1"/>
</dbReference>
<evidence type="ECO:0000256" key="14">
    <source>
        <dbReference type="ARBA" id="ARBA00049244"/>
    </source>
</evidence>
<organism evidence="20 21">
    <name type="scientific">Zooshikella ganghwensis</name>
    <dbReference type="NCBI Taxonomy" id="202772"/>
    <lineage>
        <taxon>Bacteria</taxon>
        <taxon>Pseudomonadati</taxon>
        <taxon>Pseudomonadota</taxon>
        <taxon>Gammaproteobacteria</taxon>
        <taxon>Oceanospirillales</taxon>
        <taxon>Zooshikellaceae</taxon>
        <taxon>Zooshikella</taxon>
    </lineage>
</organism>
<dbReference type="GO" id="GO:0046872">
    <property type="term" value="F:metal ion binding"/>
    <property type="evidence" value="ECO:0007669"/>
    <property type="project" value="UniProtKB-KW"/>
</dbReference>
<dbReference type="CDD" id="cd06131">
    <property type="entry name" value="DNA_pol_III_epsilon_Ecoli_like"/>
    <property type="match status" value="1"/>
</dbReference>
<dbReference type="GO" id="GO:0005829">
    <property type="term" value="C:cytosol"/>
    <property type="evidence" value="ECO:0007669"/>
    <property type="project" value="TreeGrafter"/>
</dbReference>
<dbReference type="EMBL" id="NDXW01000001">
    <property type="protein sequence ID" value="RDH44486.1"/>
    <property type="molecule type" value="Genomic_DNA"/>
</dbReference>
<comment type="cofactor">
    <cofactor evidence="1 18">
        <name>Mn(2+)</name>
        <dbReference type="ChEBI" id="CHEBI:29035"/>
    </cofactor>
</comment>
<reference evidence="20 21" key="1">
    <citation type="submission" date="2017-04" db="EMBL/GenBank/DDBJ databases">
        <title>Draft genome sequence of Zooshikella ganghwensis VG4 isolated from Red Sea sediments.</title>
        <authorList>
            <person name="Rehman Z."/>
            <person name="Alam I."/>
            <person name="Kamau A."/>
            <person name="Bajic V."/>
            <person name="Leiknes T."/>
        </authorList>
    </citation>
    <scope>NUCLEOTIDE SEQUENCE [LARGE SCALE GENOMIC DNA]</scope>
    <source>
        <strain evidence="20 21">VG4</strain>
    </source>
</reference>
<comment type="cofactor">
    <cofactor evidence="17">
        <name>Mg(2+)</name>
        <dbReference type="ChEBI" id="CHEBI:18420"/>
    </cofactor>
    <cofactor evidence="17">
        <name>Mn(2+)</name>
        <dbReference type="ChEBI" id="CHEBI:29035"/>
    </cofactor>
    <text evidence="17">Binds 2 divalent metal cations. Magnesium or manganese.</text>
</comment>
<dbReference type="InterPro" id="IPR036397">
    <property type="entry name" value="RNaseH_sf"/>
</dbReference>
<keyword evidence="10 18" id="KW-0269">Exonuclease</keyword>
<evidence type="ECO:0000256" key="12">
    <source>
        <dbReference type="ARBA" id="ARBA00022932"/>
    </source>
</evidence>
<evidence type="ECO:0000313" key="21">
    <source>
        <dbReference type="Proteomes" id="UP000257039"/>
    </source>
</evidence>
<evidence type="ECO:0000256" key="11">
    <source>
        <dbReference type="ARBA" id="ARBA00022842"/>
    </source>
</evidence>
<name>A0A4P9VNK9_9GAMM</name>
<keyword evidence="13 17" id="KW-0464">Manganese</keyword>
<keyword evidence="12 18" id="KW-0239">DNA-directed DNA polymerase</keyword>
<feature type="binding site" evidence="16">
    <location>
        <position position="9"/>
    </location>
    <ligand>
        <name>substrate</name>
    </ligand>
</feature>
<dbReference type="SMART" id="SM00479">
    <property type="entry name" value="EXOIII"/>
    <property type="match status" value="1"/>
</dbReference>
<gene>
    <name evidence="18" type="primary">dnaQ</name>
    <name evidence="20" type="ORF">B9G39_14140</name>
</gene>
<evidence type="ECO:0000256" key="4">
    <source>
        <dbReference type="ARBA" id="ARBA00022679"/>
    </source>
</evidence>
<evidence type="ECO:0000256" key="10">
    <source>
        <dbReference type="ARBA" id="ARBA00022839"/>
    </source>
</evidence>
<feature type="binding site" evidence="16">
    <location>
        <position position="7"/>
    </location>
    <ligand>
        <name>substrate</name>
    </ligand>
</feature>
<evidence type="ECO:0000256" key="3">
    <source>
        <dbReference type="ARBA" id="ARBA00020352"/>
    </source>
</evidence>
<feature type="binding site" evidence="17">
    <location>
        <position position="9"/>
    </location>
    <ligand>
        <name>a divalent metal cation</name>
        <dbReference type="ChEBI" id="CHEBI:60240"/>
        <label>1</label>
        <note>catalytic</note>
    </ligand>
</feature>
<dbReference type="EC" id="2.7.7.7" evidence="2 18"/>
<keyword evidence="21" id="KW-1185">Reference proteome</keyword>
<keyword evidence="4 18" id="KW-0808">Transferase</keyword>
<dbReference type="InterPro" id="IPR006054">
    <property type="entry name" value="DnaQ"/>
</dbReference>
<feature type="active site" description="Proton acceptor" evidence="15">
    <location>
        <position position="153"/>
    </location>
</feature>
<evidence type="ECO:0000256" key="5">
    <source>
        <dbReference type="ARBA" id="ARBA00022695"/>
    </source>
</evidence>
<dbReference type="InterPro" id="IPR012337">
    <property type="entry name" value="RNaseH-like_sf"/>
</dbReference>
<dbReference type="RefSeq" id="WP_094787631.1">
    <property type="nucleotide sequence ID" value="NZ_NDXW01000001.1"/>
</dbReference>
<sequence>MRIVVLDTETTGLEPSQGHRIIEIGCVELENRRYTGRSFHCYIQPDREVDEGAVQVHGITNEFLQDKPRFHEIVEEFVAFVRGAELVIHNAPFDVGFINHEFNLLSPPVPAVDTICQITDSLVMARKKHPGQKNSLDALCKRYGVDNSARTYHGALLDAEILADVYLTMTGGQTMLSLGSADSDDEGEGASRIHRVPSDRSPLPVILASAEEIETHQAKLKQMADSGACLWHELETGGEQHQEV</sequence>
<feature type="domain" description="Exonuclease" evidence="19">
    <location>
        <begin position="2"/>
        <end position="175"/>
    </location>
</feature>
<evidence type="ECO:0000259" key="19">
    <source>
        <dbReference type="SMART" id="SM00479"/>
    </source>
</evidence>
<keyword evidence="8 17" id="KW-0479">Metal-binding</keyword>
<dbReference type="GO" id="GO:0003677">
    <property type="term" value="F:DNA binding"/>
    <property type="evidence" value="ECO:0007669"/>
    <property type="project" value="InterPro"/>
</dbReference>
<evidence type="ECO:0000256" key="6">
    <source>
        <dbReference type="ARBA" id="ARBA00022705"/>
    </source>
</evidence>
<evidence type="ECO:0000256" key="1">
    <source>
        <dbReference type="ARBA" id="ARBA00001936"/>
    </source>
</evidence>
<evidence type="ECO:0000256" key="7">
    <source>
        <dbReference type="ARBA" id="ARBA00022722"/>
    </source>
</evidence>
<dbReference type="PANTHER" id="PTHR30231">
    <property type="entry name" value="DNA POLYMERASE III SUBUNIT EPSILON"/>
    <property type="match status" value="1"/>
</dbReference>
<dbReference type="Pfam" id="PF00929">
    <property type="entry name" value="RNase_T"/>
    <property type="match status" value="1"/>
</dbReference>
<evidence type="ECO:0000256" key="13">
    <source>
        <dbReference type="ARBA" id="ARBA00023211"/>
    </source>
</evidence>
<dbReference type="InterPro" id="IPR013520">
    <property type="entry name" value="Ribonucl_H"/>
</dbReference>
<dbReference type="GO" id="GO:0008408">
    <property type="term" value="F:3'-5' exonuclease activity"/>
    <property type="evidence" value="ECO:0007669"/>
    <property type="project" value="TreeGrafter"/>
</dbReference>
<dbReference type="AlphaFoldDB" id="A0A4P9VNK9"/>
<evidence type="ECO:0000313" key="20">
    <source>
        <dbReference type="EMBL" id="RDH44486.1"/>
    </source>
</evidence>
<dbReference type="SUPFAM" id="SSF53098">
    <property type="entry name" value="Ribonuclease H-like"/>
    <property type="match status" value="1"/>
</dbReference>
<evidence type="ECO:0000256" key="8">
    <source>
        <dbReference type="ARBA" id="ARBA00022723"/>
    </source>
</evidence>
<feature type="binding site" evidence="16">
    <location>
        <position position="158"/>
    </location>
    <ligand>
        <name>substrate</name>
    </ligand>
</feature>
<dbReference type="NCBIfam" id="NF004316">
    <property type="entry name" value="PRK05711.1"/>
    <property type="match status" value="1"/>
</dbReference>
<dbReference type="InterPro" id="IPR006309">
    <property type="entry name" value="DnaQ_proteo"/>
</dbReference>
<evidence type="ECO:0000256" key="17">
    <source>
        <dbReference type="PIRSR" id="PIRSR606309-3"/>
    </source>
</evidence>
<dbReference type="NCBIfam" id="TIGR01406">
    <property type="entry name" value="dnaQ_proteo"/>
    <property type="match status" value="1"/>
</dbReference>
<protein>
    <recommendedName>
        <fullName evidence="3 18">DNA polymerase III subunit epsilon</fullName>
        <ecNumber evidence="2 18">2.7.7.7</ecNumber>
    </recommendedName>
</protein>
<keyword evidence="9 18" id="KW-0378">Hydrolase</keyword>
<accession>A0A4P9VNK9</accession>
<keyword evidence="5 18" id="KW-0548">Nucleotidyltransferase</keyword>
<comment type="subunit">
    <text evidence="18">DNA polymerase III contains a core (composed of alpha, epsilon and theta chains) that associates with a tau subunit. This core dimerizes to form the POLIII' complex. PolIII' associates with the gamma complex (composed of gamma, delta, delta', psi and chi chains) and with the beta chain to form the complete DNA polymerase III complex.</text>
</comment>
<comment type="catalytic activity">
    <reaction evidence="14 18">
        <text>DNA(n) + a 2'-deoxyribonucleoside 5'-triphosphate = DNA(n+1) + diphosphate</text>
        <dbReference type="Rhea" id="RHEA:22508"/>
        <dbReference type="Rhea" id="RHEA-COMP:17339"/>
        <dbReference type="Rhea" id="RHEA-COMP:17340"/>
        <dbReference type="ChEBI" id="CHEBI:33019"/>
        <dbReference type="ChEBI" id="CHEBI:61560"/>
        <dbReference type="ChEBI" id="CHEBI:173112"/>
        <dbReference type="EC" id="2.7.7.7"/>
    </reaction>
</comment>
<keyword evidence="11 17" id="KW-0460">Magnesium</keyword>
<dbReference type="PANTHER" id="PTHR30231:SF41">
    <property type="entry name" value="DNA POLYMERASE III SUBUNIT EPSILON"/>
    <property type="match status" value="1"/>
</dbReference>
<feature type="binding site" evidence="17">
    <location>
        <position position="158"/>
    </location>
    <ligand>
        <name>a divalent metal cation</name>
        <dbReference type="ChEBI" id="CHEBI:60240"/>
        <label>1</label>
        <note>catalytic</note>
    </ligand>
</feature>
<keyword evidence="6 18" id="KW-0235">DNA replication</keyword>
<evidence type="ECO:0000256" key="2">
    <source>
        <dbReference type="ARBA" id="ARBA00012417"/>
    </source>
</evidence>
<feature type="binding site" evidence="17">
    <location>
        <position position="7"/>
    </location>
    <ligand>
        <name>a divalent metal cation</name>
        <dbReference type="ChEBI" id="CHEBI:60240"/>
        <label>1</label>
        <note>catalytic</note>
    </ligand>
</feature>